<sequence length="116" mass="12589">MATPGRFGQEWRSCTSFTWRKVEEAGVDHPGKPGTQLHSILSLLLAHIYALGVSAVSRWILMCFKEVSLVLPSLTPSPLPPSLSTVLLLRGVSVRSDALGVQTCKDPDGHQPEGLR</sequence>
<evidence type="ECO:0000313" key="2">
    <source>
        <dbReference type="Proteomes" id="UP001346869"/>
    </source>
</evidence>
<reference evidence="1 2" key="1">
    <citation type="journal article" date="2023" name="Genes (Basel)">
        <title>Chromosome-Level Genome Assembly and Circadian Gene Repertoire of the Patagonia Blennie Eleginops maclovinus-The Closest Ancestral Proxy of Antarctic Cryonotothenioids.</title>
        <authorList>
            <person name="Cheng C.C."/>
            <person name="Rivera-Colon A.G."/>
            <person name="Minhas B.F."/>
            <person name="Wilson L."/>
            <person name="Rayamajhi N."/>
            <person name="Vargas-Chacoff L."/>
            <person name="Catchen J.M."/>
        </authorList>
    </citation>
    <scope>NUCLEOTIDE SEQUENCE [LARGE SCALE GENOMIC DNA]</scope>
    <source>
        <strain evidence="1">JMC-PN-2008</strain>
    </source>
</reference>
<dbReference type="EMBL" id="JAUZQC010000012">
    <property type="protein sequence ID" value="KAK5862304.1"/>
    <property type="molecule type" value="Genomic_DNA"/>
</dbReference>
<dbReference type="Proteomes" id="UP001346869">
    <property type="component" value="Unassembled WGS sequence"/>
</dbReference>
<proteinExistence type="predicted"/>
<evidence type="ECO:0000313" key="1">
    <source>
        <dbReference type="EMBL" id="KAK5862304.1"/>
    </source>
</evidence>
<organism evidence="1 2">
    <name type="scientific">Eleginops maclovinus</name>
    <name type="common">Patagonian blennie</name>
    <name type="synonym">Eleginus maclovinus</name>
    <dbReference type="NCBI Taxonomy" id="56733"/>
    <lineage>
        <taxon>Eukaryota</taxon>
        <taxon>Metazoa</taxon>
        <taxon>Chordata</taxon>
        <taxon>Craniata</taxon>
        <taxon>Vertebrata</taxon>
        <taxon>Euteleostomi</taxon>
        <taxon>Actinopterygii</taxon>
        <taxon>Neopterygii</taxon>
        <taxon>Teleostei</taxon>
        <taxon>Neoteleostei</taxon>
        <taxon>Acanthomorphata</taxon>
        <taxon>Eupercaria</taxon>
        <taxon>Perciformes</taxon>
        <taxon>Notothenioidei</taxon>
        <taxon>Eleginopidae</taxon>
        <taxon>Eleginops</taxon>
    </lineage>
</organism>
<keyword evidence="2" id="KW-1185">Reference proteome</keyword>
<reference evidence="1 2" key="2">
    <citation type="journal article" date="2023" name="Mol. Biol. Evol.">
        <title>Genomics of Secondarily Temperate Adaptation in the Only Non-Antarctic Icefish.</title>
        <authorList>
            <person name="Rivera-Colon A.G."/>
            <person name="Rayamajhi N."/>
            <person name="Minhas B.F."/>
            <person name="Madrigal G."/>
            <person name="Bilyk K.T."/>
            <person name="Yoon V."/>
            <person name="Hune M."/>
            <person name="Gregory S."/>
            <person name="Cheng C.H.C."/>
            <person name="Catchen J.M."/>
        </authorList>
    </citation>
    <scope>NUCLEOTIDE SEQUENCE [LARGE SCALE GENOMIC DNA]</scope>
    <source>
        <strain evidence="1">JMC-PN-2008</strain>
    </source>
</reference>
<protein>
    <submittedName>
        <fullName evidence="1">Uncharacterized protein</fullName>
    </submittedName>
</protein>
<accession>A0AAN8AN23</accession>
<dbReference type="AlphaFoldDB" id="A0AAN8AN23"/>
<gene>
    <name evidence="1" type="ORF">PBY51_017715</name>
</gene>
<name>A0AAN8AN23_ELEMC</name>
<comment type="caution">
    <text evidence="1">The sequence shown here is derived from an EMBL/GenBank/DDBJ whole genome shotgun (WGS) entry which is preliminary data.</text>
</comment>